<dbReference type="RefSeq" id="WP_377914901.1">
    <property type="nucleotide sequence ID" value="NZ_JBHRZT010000043.1"/>
</dbReference>
<evidence type="ECO:0000313" key="6">
    <source>
        <dbReference type="EMBL" id="MFC3883917.1"/>
    </source>
</evidence>
<gene>
    <name evidence="6" type="ORF">ACFOU2_10535</name>
</gene>
<dbReference type="HAMAP" id="MF_00527">
    <property type="entry name" value="3MGH"/>
    <property type="match status" value="1"/>
</dbReference>
<evidence type="ECO:0000256" key="2">
    <source>
        <dbReference type="ARBA" id="ARBA00022763"/>
    </source>
</evidence>
<keyword evidence="2 5" id="KW-0227">DNA damage</keyword>
<dbReference type="SUPFAM" id="SSF50486">
    <property type="entry name" value="FMT C-terminal domain-like"/>
    <property type="match status" value="1"/>
</dbReference>
<dbReference type="CDD" id="cd00540">
    <property type="entry name" value="AAG"/>
    <property type="match status" value="1"/>
</dbReference>
<dbReference type="Gene3D" id="3.10.300.10">
    <property type="entry name" value="Methylpurine-DNA glycosylase (MPG)"/>
    <property type="match status" value="1"/>
</dbReference>
<evidence type="ECO:0000256" key="1">
    <source>
        <dbReference type="ARBA" id="ARBA00009232"/>
    </source>
</evidence>
<protein>
    <recommendedName>
        <fullName evidence="5">Putative 3-methyladenine DNA glycosylase</fullName>
        <ecNumber evidence="5">3.2.2.-</ecNumber>
    </recommendedName>
</protein>
<comment type="caution">
    <text evidence="6">The sequence shown here is derived from an EMBL/GenBank/DDBJ whole genome shotgun (WGS) entry which is preliminary data.</text>
</comment>
<dbReference type="Pfam" id="PF02245">
    <property type="entry name" value="Pur_DNA_glyco"/>
    <property type="match status" value="1"/>
</dbReference>
<dbReference type="Proteomes" id="UP001595752">
    <property type="component" value="Unassembled WGS sequence"/>
</dbReference>
<dbReference type="PANTHER" id="PTHR10429">
    <property type="entry name" value="DNA-3-METHYLADENINE GLYCOSYLASE"/>
    <property type="match status" value="1"/>
</dbReference>
<evidence type="ECO:0000256" key="3">
    <source>
        <dbReference type="ARBA" id="ARBA00022801"/>
    </source>
</evidence>
<dbReference type="InterPro" id="IPR011034">
    <property type="entry name" value="Formyl_transferase-like_C_sf"/>
</dbReference>
<dbReference type="GO" id="GO:0016798">
    <property type="term" value="F:hydrolase activity, acting on glycosyl bonds"/>
    <property type="evidence" value="ECO:0007669"/>
    <property type="project" value="UniProtKB-KW"/>
</dbReference>
<reference evidence="7" key="1">
    <citation type="journal article" date="2019" name="Int. J. Syst. Evol. Microbiol.">
        <title>The Global Catalogue of Microorganisms (GCM) 10K type strain sequencing project: providing services to taxonomists for standard genome sequencing and annotation.</title>
        <authorList>
            <consortium name="The Broad Institute Genomics Platform"/>
            <consortium name="The Broad Institute Genome Sequencing Center for Infectious Disease"/>
            <person name="Wu L."/>
            <person name="Ma J."/>
        </authorList>
    </citation>
    <scope>NUCLEOTIDE SEQUENCE [LARGE SCALE GENOMIC DNA]</scope>
    <source>
        <strain evidence="7">CCUG 61889</strain>
    </source>
</reference>
<dbReference type="NCBIfam" id="TIGR00567">
    <property type="entry name" value="3mg"/>
    <property type="match status" value="1"/>
</dbReference>
<dbReference type="InterPro" id="IPR003180">
    <property type="entry name" value="MPG"/>
</dbReference>
<evidence type="ECO:0000313" key="7">
    <source>
        <dbReference type="Proteomes" id="UP001595752"/>
    </source>
</evidence>
<keyword evidence="6" id="KW-0326">Glycosidase</keyword>
<keyword evidence="4 5" id="KW-0234">DNA repair</keyword>
<keyword evidence="7" id="KW-1185">Reference proteome</keyword>
<dbReference type="EMBL" id="JBHRZT010000043">
    <property type="protein sequence ID" value="MFC3883917.1"/>
    <property type="molecule type" value="Genomic_DNA"/>
</dbReference>
<sequence>MHPDHENEKSIVVQPIEKDFFQMSTLELSKSLLGCLLVKETKEGTTSGFIVETEAYIGPGDRASHSYGNRRTKRTEIMFGEAGYVYTYVMHTHCLVNVVSGELEKPEAVLIRALEPFSGQSLMKERRKGMTDIKNWTNGPGKLTKAMGITMEDYGHPIFRPPLFLSKGFIPESISQGKRIGIENSGEARDYPWRFWVTGNKFVSR</sequence>
<evidence type="ECO:0000256" key="5">
    <source>
        <dbReference type="HAMAP-Rule" id="MF_00527"/>
    </source>
</evidence>
<dbReference type="InterPro" id="IPR036995">
    <property type="entry name" value="MPG_sf"/>
</dbReference>
<comment type="similarity">
    <text evidence="1 5">Belongs to the DNA glycosylase MPG family.</text>
</comment>
<name>A0ABV8B429_9BACI</name>
<accession>A0ABV8B429</accession>
<organism evidence="6 7">
    <name type="scientific">Bacillus songklensis</name>
    <dbReference type="NCBI Taxonomy" id="1069116"/>
    <lineage>
        <taxon>Bacteria</taxon>
        <taxon>Bacillati</taxon>
        <taxon>Bacillota</taxon>
        <taxon>Bacilli</taxon>
        <taxon>Bacillales</taxon>
        <taxon>Bacillaceae</taxon>
        <taxon>Bacillus</taxon>
    </lineage>
</organism>
<dbReference type="PANTHER" id="PTHR10429:SF0">
    <property type="entry name" value="DNA-3-METHYLADENINE GLYCOSYLASE"/>
    <property type="match status" value="1"/>
</dbReference>
<evidence type="ECO:0000256" key="4">
    <source>
        <dbReference type="ARBA" id="ARBA00023204"/>
    </source>
</evidence>
<keyword evidence="3 5" id="KW-0378">Hydrolase</keyword>
<dbReference type="NCBIfam" id="NF002002">
    <property type="entry name" value="PRK00802.1-2"/>
    <property type="match status" value="1"/>
</dbReference>
<proteinExistence type="inferred from homology"/>
<dbReference type="EC" id="3.2.2.-" evidence="5"/>